<protein>
    <submittedName>
        <fullName evidence="3">Gfo/Idh/MocA family oxidoreductase</fullName>
    </submittedName>
</protein>
<dbReference type="InterPro" id="IPR000683">
    <property type="entry name" value="Gfo/Idh/MocA-like_OxRdtase_N"/>
</dbReference>
<dbReference type="InterPro" id="IPR051317">
    <property type="entry name" value="Gfo/Idh/MocA_oxidoreduct"/>
</dbReference>
<dbReference type="PANTHER" id="PTHR43708">
    <property type="entry name" value="CONSERVED EXPRESSED OXIDOREDUCTASE (EUROFUNG)"/>
    <property type="match status" value="1"/>
</dbReference>
<evidence type="ECO:0000259" key="1">
    <source>
        <dbReference type="Pfam" id="PF01408"/>
    </source>
</evidence>
<dbReference type="InterPro" id="IPR055170">
    <property type="entry name" value="GFO_IDH_MocA-like_dom"/>
</dbReference>
<feature type="domain" description="GFO/IDH/MocA-like oxidoreductase" evidence="2">
    <location>
        <begin position="132"/>
        <end position="254"/>
    </location>
</feature>
<dbReference type="Proteomes" id="UP001220530">
    <property type="component" value="Chromosome"/>
</dbReference>
<sequence length="346" mass="37451">MARLRVGVIGCGYYARYHLEAWKTLTREGIDLVAVCDLDADKAAAAAREFGAPQSFTDASILDEVRLDLVDIATRMDTHRALAAACAERGIGVIVQKPLAPTWDEAVAIVARAEQAGSFLAVHENFRFQPAMQRVAEIVRSGAIGEPSWSRIAVRTGVDVYKNQPYFLNEERLVILDLGIHLLDLARLFMGEVENVFCQTQRRNPAVRAEDTATMMLRHVGGAVSVVECTYESRRLPDALGETILEIEGTDGVLTLDRQLTLAVSSKGQHRTERLVPEGFDFSDPGASIAAGSALATCRAHADAFRAGQAAETSGADNLKTYALVEAAYRSVISGSPEIPPSRAPN</sequence>
<dbReference type="EMBL" id="CP118246">
    <property type="protein sequence ID" value="WDR03562.1"/>
    <property type="molecule type" value="Genomic_DNA"/>
</dbReference>
<evidence type="ECO:0000313" key="4">
    <source>
        <dbReference type="Proteomes" id="UP001220530"/>
    </source>
</evidence>
<dbReference type="Gene3D" id="3.40.50.720">
    <property type="entry name" value="NAD(P)-binding Rossmann-like Domain"/>
    <property type="match status" value="1"/>
</dbReference>
<dbReference type="RefSeq" id="WP_282219954.1">
    <property type="nucleotide sequence ID" value="NZ_CP118246.1"/>
</dbReference>
<organism evidence="3 4">
    <name type="scientific">Devosia algicola</name>
    <dbReference type="NCBI Taxonomy" id="3026418"/>
    <lineage>
        <taxon>Bacteria</taxon>
        <taxon>Pseudomonadati</taxon>
        <taxon>Pseudomonadota</taxon>
        <taxon>Alphaproteobacteria</taxon>
        <taxon>Hyphomicrobiales</taxon>
        <taxon>Devosiaceae</taxon>
        <taxon>Devosia</taxon>
    </lineage>
</organism>
<gene>
    <name evidence="3" type="ORF">PSQ19_05595</name>
</gene>
<dbReference type="Pfam" id="PF01408">
    <property type="entry name" value="GFO_IDH_MocA"/>
    <property type="match status" value="1"/>
</dbReference>
<feature type="domain" description="Gfo/Idh/MocA-like oxidoreductase N-terminal" evidence="1">
    <location>
        <begin position="4"/>
        <end position="122"/>
    </location>
</feature>
<proteinExistence type="predicted"/>
<dbReference type="SUPFAM" id="SSF51735">
    <property type="entry name" value="NAD(P)-binding Rossmann-fold domains"/>
    <property type="match status" value="1"/>
</dbReference>
<dbReference type="InterPro" id="IPR036291">
    <property type="entry name" value="NAD(P)-bd_dom_sf"/>
</dbReference>
<evidence type="ECO:0000313" key="3">
    <source>
        <dbReference type="EMBL" id="WDR03562.1"/>
    </source>
</evidence>
<dbReference type="Gene3D" id="3.30.360.10">
    <property type="entry name" value="Dihydrodipicolinate Reductase, domain 2"/>
    <property type="match status" value="1"/>
</dbReference>
<dbReference type="Pfam" id="PF22725">
    <property type="entry name" value="GFO_IDH_MocA_C3"/>
    <property type="match status" value="1"/>
</dbReference>
<dbReference type="PANTHER" id="PTHR43708:SF8">
    <property type="entry name" value="OXIDOREDUCTASE"/>
    <property type="match status" value="1"/>
</dbReference>
<evidence type="ECO:0000259" key="2">
    <source>
        <dbReference type="Pfam" id="PF22725"/>
    </source>
</evidence>
<name>A0ABY7YQU9_9HYPH</name>
<accession>A0ABY7YQU9</accession>
<reference evidence="3 4" key="1">
    <citation type="submission" date="2023-02" db="EMBL/GenBank/DDBJ databases">
        <title>Devosia algicola sp. nov., isolated from the phycosphere of marine algae.</title>
        <authorList>
            <person name="Kim J.M."/>
            <person name="Lee J.K."/>
            <person name="Choi B.J."/>
            <person name="Bayburt H."/>
            <person name="Jeon C.O."/>
        </authorList>
    </citation>
    <scope>NUCLEOTIDE SEQUENCE [LARGE SCALE GENOMIC DNA]</scope>
    <source>
        <strain evidence="3 4">G20-9</strain>
    </source>
</reference>
<dbReference type="SUPFAM" id="SSF55347">
    <property type="entry name" value="Glyceraldehyde-3-phosphate dehydrogenase-like, C-terminal domain"/>
    <property type="match status" value="1"/>
</dbReference>
<keyword evidence="4" id="KW-1185">Reference proteome</keyword>